<reference evidence="2 3" key="1">
    <citation type="submission" date="2016-01" db="EMBL/GenBank/DDBJ databases">
        <authorList>
            <consortium name="TB Trials Study Group"/>
            <person name="Sutton G."/>
            <person name="Brinkac L."/>
            <person name="Sanka R."/>
            <person name="Adams M."/>
            <person name="Lau E.L."/>
            <person name="Macaden R."/>
            <person name="Grewal H.M.S."/>
        </authorList>
    </citation>
    <scope>NUCLEOTIDE SEQUENCE [LARGE SCALE GENOMIC DNA]</scope>
    <source>
        <strain evidence="2 3">IS-1744</strain>
    </source>
</reference>
<dbReference type="SUPFAM" id="SSF140453">
    <property type="entry name" value="EsxAB dimer-like"/>
    <property type="match status" value="1"/>
</dbReference>
<proteinExistence type="inferred from homology"/>
<dbReference type="RefSeq" id="WP_064394651.1">
    <property type="nucleotide sequence ID" value="NZ_LQIR01000005.1"/>
</dbReference>
<dbReference type="Gene3D" id="1.10.287.1060">
    <property type="entry name" value="ESAT-6-like"/>
    <property type="match status" value="1"/>
</dbReference>
<organism evidence="2 3">
    <name type="scientific">Mycobacterium lehmannii</name>
    <dbReference type="NCBI Taxonomy" id="2048550"/>
    <lineage>
        <taxon>Bacteria</taxon>
        <taxon>Bacillati</taxon>
        <taxon>Actinomycetota</taxon>
        <taxon>Actinomycetes</taxon>
        <taxon>Mycobacteriales</taxon>
        <taxon>Mycobacteriaceae</taxon>
        <taxon>Mycobacterium</taxon>
    </lineage>
</organism>
<gene>
    <name evidence="2" type="ORF">AU192_01555</name>
</gene>
<evidence type="ECO:0000313" key="3">
    <source>
        <dbReference type="Proteomes" id="UP000053707"/>
    </source>
</evidence>
<dbReference type="AlphaFoldDB" id="A0A101AB67"/>
<name>A0A101AB67_9MYCO</name>
<dbReference type="InterPro" id="IPR036689">
    <property type="entry name" value="ESAT-6-like_sf"/>
</dbReference>
<keyword evidence="3" id="KW-1185">Reference proteome</keyword>
<dbReference type="InterPro" id="IPR010310">
    <property type="entry name" value="T7SS_ESAT-6-like"/>
</dbReference>
<comment type="caution">
    <text evidence="2">The sequence shown here is derived from an EMBL/GenBank/DDBJ whole genome shotgun (WGS) entry which is preliminary data.</text>
</comment>
<evidence type="ECO:0000256" key="1">
    <source>
        <dbReference type="RuleBase" id="RU362001"/>
    </source>
</evidence>
<sequence>MSEKVYNYAAIDGSSAEINTAVGRTEGLLEEGKASLTALAGVWGGTSSEAYQAVQMRWDTASAELNAALRQLAATIQEAGGSGGTMFQADKMIESSFGG</sequence>
<comment type="similarity">
    <text evidence="1">Belongs to the WXG100 family.</text>
</comment>
<dbReference type="NCBIfam" id="TIGR03930">
    <property type="entry name" value="WXG100_ESAT6"/>
    <property type="match status" value="1"/>
</dbReference>
<accession>A0A101AB67</accession>
<dbReference type="Pfam" id="PF06013">
    <property type="entry name" value="WXG100"/>
    <property type="match status" value="1"/>
</dbReference>
<dbReference type="Proteomes" id="UP000053707">
    <property type="component" value="Unassembled WGS sequence"/>
</dbReference>
<evidence type="ECO:0000313" key="2">
    <source>
        <dbReference type="EMBL" id="KUI19667.1"/>
    </source>
</evidence>
<dbReference type="EMBL" id="LQIR01000005">
    <property type="protein sequence ID" value="KUI19667.1"/>
    <property type="molecule type" value="Genomic_DNA"/>
</dbReference>
<protein>
    <recommendedName>
        <fullName evidence="1">ESAT-6-like protein</fullName>
    </recommendedName>
</protein>